<keyword evidence="2" id="KW-0812">Transmembrane</keyword>
<organism evidence="4 5">
    <name type="scientific">Altererythrobacter ishigakiensis</name>
    <dbReference type="NCBI Taxonomy" id="476157"/>
    <lineage>
        <taxon>Bacteria</taxon>
        <taxon>Pseudomonadati</taxon>
        <taxon>Pseudomonadota</taxon>
        <taxon>Alphaproteobacteria</taxon>
        <taxon>Sphingomonadales</taxon>
        <taxon>Erythrobacteraceae</taxon>
        <taxon>Altererythrobacter</taxon>
    </lineage>
</organism>
<feature type="chain" id="PRO_5021772381" description="YpeB-like protein with protease inhibitory function" evidence="3">
    <location>
        <begin position="27"/>
        <end position="267"/>
    </location>
</feature>
<gene>
    <name evidence="4" type="ORF">JN10_2017</name>
</gene>
<evidence type="ECO:0000256" key="3">
    <source>
        <dbReference type="SAM" id="SignalP"/>
    </source>
</evidence>
<dbReference type="EMBL" id="VLLK01000001">
    <property type="protein sequence ID" value="TWJ10353.1"/>
    <property type="molecule type" value="Genomic_DNA"/>
</dbReference>
<proteinExistence type="predicted"/>
<dbReference type="Proteomes" id="UP000320547">
    <property type="component" value="Unassembled WGS sequence"/>
</dbReference>
<protein>
    <recommendedName>
        <fullName evidence="6">YpeB-like protein with protease inhibitory function</fullName>
    </recommendedName>
</protein>
<comment type="caution">
    <text evidence="4">The sequence shown here is derived from an EMBL/GenBank/DDBJ whole genome shotgun (WGS) entry which is preliminary data.</text>
</comment>
<evidence type="ECO:0008006" key="6">
    <source>
        <dbReference type="Google" id="ProtNLM"/>
    </source>
</evidence>
<keyword evidence="2" id="KW-0472">Membrane</keyword>
<sequence>MAQFSKLSALSVALAAGTLSTAPAAAAELSDQASMAASTLPQVEIFSADEMAAEHHRRWRGYRYRGYRHRRHRIDASDVIAGALVIGGIAAIASAASNSERRERRYRDERFRDDYLRDRRDTRRSSTSGRGIDGAVDQCLNEIERDVRVDEVQSVDRTAEGWRVTGTIFNGDRFNCTIGSDGRIESVNYGDSFSALTPSSDRPVQDNQYSDDRYRSAWAQVEREEQVDPEAERRSQQVSSYPGGPIDGDLEEGSAEDRYSMADASAN</sequence>
<feature type="compositionally biased region" description="Polar residues" evidence="1">
    <location>
        <begin position="197"/>
        <end position="208"/>
    </location>
</feature>
<dbReference type="OrthoDB" id="7510861at2"/>
<feature type="compositionally biased region" description="Basic and acidic residues" evidence="1">
    <location>
        <begin position="210"/>
        <end position="235"/>
    </location>
</feature>
<name>A0A562UXP2_9SPHN</name>
<keyword evidence="2" id="KW-1133">Transmembrane helix</keyword>
<feature type="transmembrane region" description="Helical" evidence="2">
    <location>
        <begin position="79"/>
        <end position="97"/>
    </location>
</feature>
<reference evidence="4 5" key="1">
    <citation type="submission" date="2019-07" db="EMBL/GenBank/DDBJ databases">
        <title>Genomic Encyclopedia of Archaeal and Bacterial Type Strains, Phase II (KMG-II): from individual species to whole genera.</title>
        <authorList>
            <person name="Goeker M."/>
        </authorList>
    </citation>
    <scope>NUCLEOTIDE SEQUENCE [LARGE SCALE GENOMIC DNA]</scope>
    <source>
        <strain evidence="4 5">ATCC BAA-2084</strain>
    </source>
</reference>
<evidence type="ECO:0000313" key="5">
    <source>
        <dbReference type="Proteomes" id="UP000320547"/>
    </source>
</evidence>
<accession>A0A562UXP2</accession>
<evidence type="ECO:0000313" key="4">
    <source>
        <dbReference type="EMBL" id="TWJ10353.1"/>
    </source>
</evidence>
<keyword evidence="5" id="KW-1185">Reference proteome</keyword>
<keyword evidence="3" id="KW-0732">Signal</keyword>
<feature type="signal peptide" evidence="3">
    <location>
        <begin position="1"/>
        <end position="26"/>
    </location>
</feature>
<evidence type="ECO:0000256" key="2">
    <source>
        <dbReference type="SAM" id="Phobius"/>
    </source>
</evidence>
<dbReference type="RefSeq" id="WP_067598943.1">
    <property type="nucleotide sequence ID" value="NZ_CP015963.1"/>
</dbReference>
<dbReference type="AlphaFoldDB" id="A0A562UXP2"/>
<feature type="region of interest" description="Disordered" evidence="1">
    <location>
        <begin position="197"/>
        <end position="267"/>
    </location>
</feature>
<evidence type="ECO:0000256" key="1">
    <source>
        <dbReference type="SAM" id="MobiDB-lite"/>
    </source>
</evidence>